<keyword evidence="7 10" id="KW-0274">FAD</keyword>
<keyword evidence="8 10" id="KW-0521">NADP</keyword>
<dbReference type="HOGENOM" id="CLU_033057_1_0_0"/>
<dbReference type="EC" id="2.1.1.74" evidence="10"/>
<comment type="function">
    <text evidence="10">Catalyzes the folate-dependent formation of 5-methyl-uridine at position 54 (M-5-U54) in all tRNAs.</text>
</comment>
<reference evidence="12 13" key="1">
    <citation type="journal article" date="2009" name="Appl. Environ. Microbiol.">
        <title>Three genomes from the phylum Acidobacteria provide insight into the lifestyles of these microorganisms in soils.</title>
        <authorList>
            <person name="Ward N.L."/>
            <person name="Challacombe J.F."/>
            <person name="Janssen P.H."/>
            <person name="Henrissat B."/>
            <person name="Coutinho P.M."/>
            <person name="Wu M."/>
            <person name="Xie G."/>
            <person name="Haft D.H."/>
            <person name="Sait M."/>
            <person name="Badger J."/>
            <person name="Barabote R.D."/>
            <person name="Bradley B."/>
            <person name="Brettin T.S."/>
            <person name="Brinkac L.M."/>
            <person name="Bruce D."/>
            <person name="Creasy T."/>
            <person name="Daugherty S.C."/>
            <person name="Davidsen T.M."/>
            <person name="DeBoy R.T."/>
            <person name="Detter J.C."/>
            <person name="Dodson R.J."/>
            <person name="Durkin A.S."/>
            <person name="Ganapathy A."/>
            <person name="Gwinn-Giglio M."/>
            <person name="Han C.S."/>
            <person name="Khouri H."/>
            <person name="Kiss H."/>
            <person name="Kothari S.P."/>
            <person name="Madupu R."/>
            <person name="Nelson K.E."/>
            <person name="Nelson W.C."/>
            <person name="Paulsen I."/>
            <person name="Penn K."/>
            <person name="Ren Q."/>
            <person name="Rosovitz M.J."/>
            <person name="Selengut J.D."/>
            <person name="Shrivastava S."/>
            <person name="Sullivan S.A."/>
            <person name="Tapia R."/>
            <person name="Thompson L.S."/>
            <person name="Watkins K.L."/>
            <person name="Yang Q."/>
            <person name="Yu C."/>
            <person name="Zafar N."/>
            <person name="Zhou L."/>
            <person name="Kuske C.R."/>
        </authorList>
    </citation>
    <scope>NUCLEOTIDE SEQUENCE [LARGE SCALE GENOMIC DNA]</scope>
    <source>
        <strain evidence="13">ATCC 51196 / DSM 11244 / BCRC 80197 / JCM 7670 / NBRC 15755 / NCIMB 13165 / 161</strain>
    </source>
</reference>
<evidence type="ECO:0000313" key="13">
    <source>
        <dbReference type="Proteomes" id="UP000002207"/>
    </source>
</evidence>
<evidence type="ECO:0000256" key="9">
    <source>
        <dbReference type="ARBA" id="ARBA00023027"/>
    </source>
</evidence>
<evidence type="ECO:0000256" key="7">
    <source>
        <dbReference type="ARBA" id="ARBA00022827"/>
    </source>
</evidence>
<dbReference type="Pfam" id="PF01134">
    <property type="entry name" value="GIDA"/>
    <property type="match status" value="1"/>
</dbReference>
<dbReference type="InterPro" id="IPR004417">
    <property type="entry name" value="TrmFO"/>
</dbReference>
<organism evidence="12 13">
    <name type="scientific">Acidobacterium capsulatum (strain ATCC 51196 / DSM 11244 / BCRC 80197 / JCM 7670 / NBRC 15755 / NCIMB 13165 / 161)</name>
    <dbReference type="NCBI Taxonomy" id="240015"/>
    <lineage>
        <taxon>Bacteria</taxon>
        <taxon>Pseudomonadati</taxon>
        <taxon>Acidobacteriota</taxon>
        <taxon>Terriglobia</taxon>
        <taxon>Terriglobales</taxon>
        <taxon>Acidobacteriaceae</taxon>
        <taxon>Acidobacterium</taxon>
    </lineage>
</organism>
<gene>
    <name evidence="12" type="primary">gid</name>
    <name evidence="10" type="synonym">trmFO</name>
    <name evidence="12" type="ordered locus">ACP_1852</name>
</gene>
<dbReference type="InterPro" id="IPR008143">
    <property type="entry name" value="Ala_DH/PNT_CS2"/>
</dbReference>
<comment type="similarity">
    <text evidence="10">Belongs to the MnmG family. TrmFO subfamily.</text>
</comment>
<dbReference type="GO" id="GO:0047151">
    <property type="term" value="F:tRNA (uracil(54)-C5)-methyltransferase activity, 5,10-methylenetetrahydrofolate-dependent"/>
    <property type="evidence" value="ECO:0007669"/>
    <property type="project" value="UniProtKB-UniRule"/>
</dbReference>
<evidence type="ECO:0000256" key="4">
    <source>
        <dbReference type="ARBA" id="ARBA00022630"/>
    </source>
</evidence>
<dbReference type="eggNOG" id="COG1206">
    <property type="taxonomic scope" value="Bacteria"/>
</dbReference>
<feature type="binding site" evidence="10">
    <location>
        <begin position="9"/>
        <end position="14"/>
    </location>
    <ligand>
        <name>FAD</name>
        <dbReference type="ChEBI" id="CHEBI:57692"/>
    </ligand>
</feature>
<evidence type="ECO:0000256" key="10">
    <source>
        <dbReference type="HAMAP-Rule" id="MF_01037"/>
    </source>
</evidence>
<dbReference type="Gene3D" id="3.50.50.60">
    <property type="entry name" value="FAD/NAD(P)-binding domain"/>
    <property type="match status" value="2"/>
</dbReference>
<dbReference type="HAMAP" id="MF_01037">
    <property type="entry name" value="TrmFO"/>
    <property type="match status" value="1"/>
</dbReference>
<dbReference type="InterPro" id="IPR036188">
    <property type="entry name" value="FAD/NAD-bd_sf"/>
</dbReference>
<evidence type="ECO:0000256" key="1">
    <source>
        <dbReference type="ARBA" id="ARBA00001974"/>
    </source>
</evidence>
<dbReference type="GO" id="GO:0005829">
    <property type="term" value="C:cytosol"/>
    <property type="evidence" value="ECO:0007669"/>
    <property type="project" value="TreeGrafter"/>
</dbReference>
<dbReference type="Proteomes" id="UP000002207">
    <property type="component" value="Chromosome"/>
</dbReference>
<comment type="subcellular location">
    <subcellularLocation>
        <location evidence="10">Cytoplasm</location>
    </subcellularLocation>
</comment>
<sequence>MAERMRVIGGGLAGPEAALMAARMGADVDLYEMRPVRQTPAHQTADFGELVCSNSLKSESENTAPWLLKQEMRRAGSPLLQCADAAAVPAGHALAVDREEFSRRITAAIAAEPRITVHREEVTELDPEGPVTVLASGPLTSSALSEEIARLTGQEHLAFYDSISPIVDAESIDMDRVYFAARWDKGTADYINCPMNREEYDRFYDALVSAETVKEKDWEKLDYFEGCLPIEELARRGRDTLRFGPMKPVGLRDPRTGQTPWAVVQLRCENLRADSYNLVGFQNHLKYGEQARILRMIPGLENAKFLRYGQIHRNTYIQAPAVLAGRLHFKAHPRVFVAGQLSGVEGYTESMGMGLLAGIYAAAAAMGREVAEIPRGTALGSLVNYITHAELKRFQPANITFDLLEPLEEETRRKVRDKKERHRMVCERALAKFDAWWSGLAR</sequence>
<dbReference type="PANTHER" id="PTHR11806">
    <property type="entry name" value="GLUCOSE INHIBITED DIVISION PROTEIN A"/>
    <property type="match status" value="1"/>
</dbReference>
<keyword evidence="2 10" id="KW-0963">Cytoplasm</keyword>
<dbReference type="InterPro" id="IPR002218">
    <property type="entry name" value="MnmG-rel"/>
</dbReference>
<dbReference type="SUPFAM" id="SSF51905">
    <property type="entry name" value="FAD/NAD(P)-binding domain"/>
    <property type="match status" value="1"/>
</dbReference>
<dbReference type="GO" id="GO:0016491">
    <property type="term" value="F:oxidoreductase activity"/>
    <property type="evidence" value="ECO:0007669"/>
    <property type="project" value="InterPro"/>
</dbReference>
<evidence type="ECO:0000256" key="6">
    <source>
        <dbReference type="ARBA" id="ARBA00022694"/>
    </source>
</evidence>
<evidence type="ECO:0000256" key="3">
    <source>
        <dbReference type="ARBA" id="ARBA00022603"/>
    </source>
</evidence>
<name>C1F848_ACIC5</name>
<evidence type="ECO:0000256" key="5">
    <source>
        <dbReference type="ARBA" id="ARBA00022679"/>
    </source>
</evidence>
<dbReference type="PANTHER" id="PTHR11806:SF2">
    <property type="entry name" value="METHYLENETETRAHYDROFOLATE--TRNA-(URACIL-5-)-METHYLTRANSFERASE TRMFO"/>
    <property type="match status" value="1"/>
</dbReference>
<dbReference type="GO" id="GO:0002098">
    <property type="term" value="P:tRNA wobble uridine modification"/>
    <property type="evidence" value="ECO:0007669"/>
    <property type="project" value="TreeGrafter"/>
</dbReference>
<keyword evidence="13" id="KW-1185">Reference proteome</keyword>
<dbReference type="InterPro" id="IPR040131">
    <property type="entry name" value="MnmG_N"/>
</dbReference>
<dbReference type="InParanoid" id="C1F848"/>
<dbReference type="GO" id="GO:0050660">
    <property type="term" value="F:flavin adenine dinucleotide binding"/>
    <property type="evidence" value="ECO:0007669"/>
    <property type="project" value="UniProtKB-UniRule"/>
</dbReference>
<dbReference type="NCBIfam" id="TIGR00137">
    <property type="entry name" value="gid_trmFO"/>
    <property type="match status" value="1"/>
</dbReference>
<evidence type="ECO:0000256" key="2">
    <source>
        <dbReference type="ARBA" id="ARBA00022490"/>
    </source>
</evidence>
<comment type="cofactor">
    <cofactor evidence="1 10">
        <name>FAD</name>
        <dbReference type="ChEBI" id="CHEBI:57692"/>
    </cofactor>
</comment>
<dbReference type="EMBL" id="CP001472">
    <property type="protein sequence ID" value="ACO32451.1"/>
    <property type="molecule type" value="Genomic_DNA"/>
</dbReference>
<dbReference type="STRING" id="240015.ACP_1852"/>
<keyword evidence="6 10" id="KW-0819">tRNA processing</keyword>
<dbReference type="KEGG" id="aca:ACP_1852"/>
<dbReference type="AlphaFoldDB" id="C1F848"/>
<keyword evidence="3 10" id="KW-0489">Methyltransferase</keyword>
<accession>C1F848</accession>
<feature type="domain" description="MnmG N-terminal" evidence="11">
    <location>
        <begin position="6"/>
        <end position="368"/>
    </location>
</feature>
<keyword evidence="4 10" id="KW-0285">Flavoprotein</keyword>
<keyword evidence="9 10" id="KW-0520">NAD</keyword>
<dbReference type="GO" id="GO:0030488">
    <property type="term" value="P:tRNA methylation"/>
    <property type="evidence" value="ECO:0007669"/>
    <property type="project" value="TreeGrafter"/>
</dbReference>
<dbReference type="NCBIfam" id="NF003739">
    <property type="entry name" value="PRK05335.1"/>
    <property type="match status" value="1"/>
</dbReference>
<dbReference type="PROSITE" id="PS00837">
    <property type="entry name" value="ALADH_PNT_2"/>
    <property type="match status" value="1"/>
</dbReference>
<protein>
    <recommendedName>
        <fullName evidence="10">Methylenetetrahydrofolate--tRNA-(uracil-5-)-methyltransferase TrmFO</fullName>
        <ecNumber evidence="10">2.1.1.74</ecNumber>
    </recommendedName>
    <alternativeName>
        <fullName evidence="10">Folate-dependent tRNA (uracil-5-)-methyltransferase</fullName>
    </alternativeName>
    <alternativeName>
        <fullName evidence="10">Folate-dependent tRNA(M-5-U54)-methyltransferase</fullName>
    </alternativeName>
</protein>
<proteinExistence type="inferred from homology"/>
<comment type="catalytic activity">
    <reaction evidence="10">
        <text>uridine(54) in tRNA + (6R)-5,10-methylene-5,6,7,8-tetrahydrofolate + NADH + H(+) = 5-methyluridine(54) in tRNA + (6S)-5,6,7,8-tetrahydrofolate + NAD(+)</text>
        <dbReference type="Rhea" id="RHEA:16873"/>
        <dbReference type="Rhea" id="RHEA-COMP:10167"/>
        <dbReference type="Rhea" id="RHEA-COMP:10193"/>
        <dbReference type="ChEBI" id="CHEBI:15378"/>
        <dbReference type="ChEBI" id="CHEBI:15636"/>
        <dbReference type="ChEBI" id="CHEBI:57453"/>
        <dbReference type="ChEBI" id="CHEBI:57540"/>
        <dbReference type="ChEBI" id="CHEBI:57945"/>
        <dbReference type="ChEBI" id="CHEBI:65315"/>
        <dbReference type="ChEBI" id="CHEBI:74447"/>
        <dbReference type="EC" id="2.1.1.74"/>
    </reaction>
</comment>
<comment type="catalytic activity">
    <reaction evidence="10">
        <text>uridine(54) in tRNA + (6R)-5,10-methylene-5,6,7,8-tetrahydrofolate + NADPH + H(+) = 5-methyluridine(54) in tRNA + (6S)-5,6,7,8-tetrahydrofolate + NADP(+)</text>
        <dbReference type="Rhea" id="RHEA:62372"/>
        <dbReference type="Rhea" id="RHEA-COMP:10167"/>
        <dbReference type="Rhea" id="RHEA-COMP:10193"/>
        <dbReference type="ChEBI" id="CHEBI:15378"/>
        <dbReference type="ChEBI" id="CHEBI:15636"/>
        <dbReference type="ChEBI" id="CHEBI:57453"/>
        <dbReference type="ChEBI" id="CHEBI:57783"/>
        <dbReference type="ChEBI" id="CHEBI:58349"/>
        <dbReference type="ChEBI" id="CHEBI:65315"/>
        <dbReference type="ChEBI" id="CHEBI:74447"/>
        <dbReference type="EC" id="2.1.1.74"/>
    </reaction>
</comment>
<evidence type="ECO:0000256" key="8">
    <source>
        <dbReference type="ARBA" id="ARBA00022857"/>
    </source>
</evidence>
<evidence type="ECO:0000259" key="11">
    <source>
        <dbReference type="Pfam" id="PF01134"/>
    </source>
</evidence>
<keyword evidence="5 10" id="KW-0808">Transferase</keyword>
<evidence type="ECO:0000313" key="12">
    <source>
        <dbReference type="EMBL" id="ACO32451.1"/>
    </source>
</evidence>